<evidence type="ECO:0000313" key="4">
    <source>
        <dbReference type="Proteomes" id="UP000320146"/>
    </source>
</evidence>
<organism evidence="3 4">
    <name type="scientific">SAR86 cluster bacterium</name>
    <dbReference type="NCBI Taxonomy" id="2030880"/>
    <lineage>
        <taxon>Bacteria</taxon>
        <taxon>Pseudomonadati</taxon>
        <taxon>Pseudomonadota</taxon>
        <taxon>Gammaproteobacteria</taxon>
        <taxon>SAR86 cluster</taxon>
    </lineage>
</organism>
<evidence type="ECO:0000256" key="1">
    <source>
        <dbReference type="SAM" id="SignalP"/>
    </source>
</evidence>
<dbReference type="Pfam" id="PF13620">
    <property type="entry name" value="CarboxypepD_reg"/>
    <property type="match status" value="1"/>
</dbReference>
<gene>
    <name evidence="3" type="ORF">EVA99_01940</name>
</gene>
<accession>A0A520MSU7</accession>
<proteinExistence type="predicted"/>
<dbReference type="GO" id="GO:0044718">
    <property type="term" value="P:siderophore transmembrane transport"/>
    <property type="evidence" value="ECO:0007669"/>
    <property type="project" value="TreeGrafter"/>
</dbReference>
<evidence type="ECO:0000259" key="2">
    <source>
        <dbReference type="Pfam" id="PF25183"/>
    </source>
</evidence>
<feature type="chain" id="PRO_5021787765" evidence="1">
    <location>
        <begin position="20"/>
        <end position="464"/>
    </location>
</feature>
<dbReference type="AlphaFoldDB" id="A0A520MSU7"/>
<dbReference type="GO" id="GO:0009279">
    <property type="term" value="C:cell outer membrane"/>
    <property type="evidence" value="ECO:0007669"/>
    <property type="project" value="TreeGrafter"/>
</dbReference>
<evidence type="ECO:0000313" key="3">
    <source>
        <dbReference type="EMBL" id="RZO24284.1"/>
    </source>
</evidence>
<dbReference type="GO" id="GO:0015344">
    <property type="term" value="F:siderophore uptake transmembrane transporter activity"/>
    <property type="evidence" value="ECO:0007669"/>
    <property type="project" value="TreeGrafter"/>
</dbReference>
<dbReference type="Gene3D" id="2.60.40.1120">
    <property type="entry name" value="Carboxypeptidase-like, regulatory domain"/>
    <property type="match status" value="1"/>
</dbReference>
<dbReference type="PANTHER" id="PTHR30069:SF46">
    <property type="entry name" value="OAR PROTEIN"/>
    <property type="match status" value="1"/>
</dbReference>
<dbReference type="Pfam" id="PF25183">
    <property type="entry name" value="OMP_b-brl_4"/>
    <property type="match status" value="1"/>
</dbReference>
<feature type="domain" description="TonB-dependent transporter Oar-like beta-barrel" evidence="2">
    <location>
        <begin position="235"/>
        <end position="300"/>
    </location>
</feature>
<name>A0A520MSU7_9GAMM</name>
<reference evidence="3 4" key="1">
    <citation type="submission" date="2019-02" db="EMBL/GenBank/DDBJ databases">
        <title>Prokaryotic population dynamics and viral predation in marine succession experiment using metagenomics: the confinement effect.</title>
        <authorList>
            <person name="Haro-Moreno J.M."/>
            <person name="Rodriguez-Valera F."/>
            <person name="Lopez-Perez M."/>
        </authorList>
    </citation>
    <scope>NUCLEOTIDE SEQUENCE [LARGE SCALE GENOMIC DNA]</scope>
    <source>
        <strain evidence="3">MED-G166</strain>
    </source>
</reference>
<protein>
    <submittedName>
        <fullName evidence="3">TonB-dependent receptor</fullName>
    </submittedName>
</protein>
<dbReference type="SUPFAM" id="SSF49464">
    <property type="entry name" value="Carboxypeptidase regulatory domain-like"/>
    <property type="match status" value="1"/>
</dbReference>
<comment type="caution">
    <text evidence="3">The sequence shown here is derived from an EMBL/GenBank/DDBJ whole genome shotgun (WGS) entry which is preliminary data.</text>
</comment>
<dbReference type="PANTHER" id="PTHR30069">
    <property type="entry name" value="TONB-DEPENDENT OUTER MEMBRANE RECEPTOR"/>
    <property type="match status" value="1"/>
</dbReference>
<dbReference type="SUPFAM" id="SSF56935">
    <property type="entry name" value="Porins"/>
    <property type="match status" value="1"/>
</dbReference>
<keyword evidence="3" id="KW-0675">Receptor</keyword>
<dbReference type="InterPro" id="IPR008969">
    <property type="entry name" value="CarboxyPept-like_regulatory"/>
</dbReference>
<sequence>MKKILLSLSLVIVSLFAVSQVDVRSSLKGSVTDSSGPVSGADVVVVFTPTGSTDRAVTNAAGAFVVNNLAPGGPYTVTVTKAGYAEAKAMDVFTKFSETSSVSVFMAAEFEEVVVSAQALESTIRFGNGTVFGEDVIDGLPSTDRGIQDIASLDPRVSVGQSEDFFSLSIGGSNPRTNDITIDGVSVNDAFGLNDSGQPTLRNSFSIETVKQLSVDVVPFDASRGGFTTGSVNAVTKSGTNEFEGDFYVFNRDQGMVGSDAFGNDPDVFNEDTLGFSAGGPIIKDKLFFYLNFESFEQTYPSFYGPVGSGATDEAYYVTQALVDRVRASASSLYGLDIGNYDSEQNNQSENTFLKLNYLINDNHEAEMSYIDTTSNLVKVRGNPPFGFALDSQWYDDRQGLEVVTTKLFSDWNDKLSTQVTYSTRTQTDNQDPVRGDDMPSVSIVINNGDGSCTGSSNCTNPFR</sequence>
<dbReference type="Proteomes" id="UP000320146">
    <property type="component" value="Unassembled WGS sequence"/>
</dbReference>
<dbReference type="InterPro" id="IPR057601">
    <property type="entry name" value="Oar-like_b-barrel"/>
</dbReference>
<feature type="signal peptide" evidence="1">
    <location>
        <begin position="1"/>
        <end position="19"/>
    </location>
</feature>
<dbReference type="EMBL" id="SHBL01000010">
    <property type="protein sequence ID" value="RZO24284.1"/>
    <property type="molecule type" value="Genomic_DNA"/>
</dbReference>
<dbReference type="InterPro" id="IPR039426">
    <property type="entry name" value="TonB-dep_rcpt-like"/>
</dbReference>
<keyword evidence="1" id="KW-0732">Signal</keyword>
<feature type="non-terminal residue" evidence="3">
    <location>
        <position position="464"/>
    </location>
</feature>